<proteinExistence type="predicted"/>
<name>A0A976M896_THEOR</name>
<organism evidence="2 3">
    <name type="scientific">Theileria orientalis</name>
    <dbReference type="NCBI Taxonomy" id="68886"/>
    <lineage>
        <taxon>Eukaryota</taxon>
        <taxon>Sar</taxon>
        <taxon>Alveolata</taxon>
        <taxon>Apicomplexa</taxon>
        <taxon>Aconoidasida</taxon>
        <taxon>Piroplasmida</taxon>
        <taxon>Theileriidae</taxon>
        <taxon>Theileria</taxon>
    </lineage>
</organism>
<evidence type="ECO:0000256" key="1">
    <source>
        <dbReference type="SAM" id="MobiDB-lite"/>
    </source>
</evidence>
<protein>
    <submittedName>
        <fullName evidence="2">Uncharacterized protein</fullName>
    </submittedName>
</protein>
<feature type="compositionally biased region" description="Polar residues" evidence="1">
    <location>
        <begin position="1680"/>
        <end position="1694"/>
    </location>
</feature>
<feature type="region of interest" description="Disordered" evidence="1">
    <location>
        <begin position="938"/>
        <end position="962"/>
    </location>
</feature>
<accession>A0A976M896</accession>
<feature type="region of interest" description="Disordered" evidence="1">
    <location>
        <begin position="701"/>
        <end position="739"/>
    </location>
</feature>
<feature type="compositionally biased region" description="Basic and acidic residues" evidence="1">
    <location>
        <begin position="942"/>
        <end position="962"/>
    </location>
</feature>
<feature type="compositionally biased region" description="Low complexity" evidence="1">
    <location>
        <begin position="1858"/>
        <end position="1891"/>
    </location>
</feature>
<evidence type="ECO:0000313" key="3">
    <source>
        <dbReference type="Proteomes" id="UP000244803"/>
    </source>
</evidence>
<evidence type="ECO:0000313" key="2">
    <source>
        <dbReference type="EMBL" id="UKJ90549.2"/>
    </source>
</evidence>
<feature type="compositionally biased region" description="Polar residues" evidence="1">
    <location>
        <begin position="722"/>
        <end position="739"/>
    </location>
</feature>
<reference evidence="2" key="1">
    <citation type="submission" date="2022-07" db="EMBL/GenBank/DDBJ databases">
        <title>Evaluation of T. orientalis genome assembly methods using nanopore sequencing and analysis of variation between genomes.</title>
        <authorList>
            <person name="Yam J."/>
            <person name="Micallef M.L."/>
            <person name="Liu M."/>
            <person name="Djordjevic S.P."/>
            <person name="Bogema D.R."/>
            <person name="Jenkins C."/>
        </authorList>
    </citation>
    <scope>NUCLEOTIDE SEQUENCE</scope>
    <source>
        <strain evidence="2">Fish Creek</strain>
    </source>
</reference>
<sequence>MEGSVSGLKIASFIVRNDLDDLCPEYRLKRHINKSFKRVKLDKLNLEKELSKLKELEKEVEYVLYKPFQNDKNLALLYLLESPNCTELLELLNIDDTKTRTRGICMLLFILERRVYSTNMMFSPFKESGNELNLAKSILNLLSKAMDSLFVNDDVIINYTLRLIFECVKRVNLEYLSRFLRNFNLFKYLNKCHVTTHSDIKFTIYKAYSSYFELLGYESKDLGRNMLNLDGMEVSLRRTFSSLKSLLKREESDAGEVSTGTNINGKRAISTETLEEDLETENVDLYYSNGKMKLAIILVLGIKGIRLQKDLVHLVFSHFKHEHWATQIAIAHLSVCYLSRCYQSYSNEANEKKSMDYLINNINNSMLQLQKLGGNIAKGRFHDSANDGSTTGSSSVRLNGNKVDEGVVNIEVDRTRVDASAATRVVKRILREFVLVLNGNMEDNAIVSLLLKYELWFISRELDGLYRINGNLYKQYVNQMNVGSASSYPLFVEIMVKYLNRGFELPEYVTKGMLNSFLSVKSMSLLNSVFKLFMKIMDTNKNNRVLPDIKTIINLNPTMMKSSEEELRRYELEAIGNWLELLYRSNFSGSKGVYDPLKLFKIPQIAENYALVSRYMLGFIKNKSNHLVDKEIISVKNEHGSVSLGDEEASKRMTIDMNLISCMYHLGINDSLIISNLHYKCLKLLLARYLLVNSIIAYHSEDSSEAPGSDGDDDSNEIDARSGNTVSNADSSGNVNCNNDANLGPISGLKEKDVNRIMTRPLENKLLHQYNSKLRHYLKLILSNVLSTAGECFNETGNMPVESGHEEGKMEAYVKNVNSVFLSNLIMVMYNIIIKSNIQLLYPLKEVKGLQASGVFIQLYKCLNCILNGYFHGNIYMKLLFEILLQVSKYPELFDGNLKYYRCVSCNNYYVNYVGLFDSKYAELRMLTSDLVEYNENTASTEKNKSAQKDKVSAGEKPVDKDTNLEKSKSRILVGDNLKSFTQYVNKILICYVKDQETREYLKMQVLNLVNHLQSPLDYFTTTEGVRNGRFVQENKRLDIYKGLVQRIYKFVTDSRSDGHTSSKTKRGTITSAKGSHNHTTGHNHSSNLSRSHSRVMNNGINAKNNSSHAQYNNDTSIRSHSNAYYIDSVETRTKILLSNVEDIIGKISSKKEEETSNSTEMDEEMSMDTENKLLDYVYYYVVKLIETNDSYKKIKSTLKPYREESYDLGLLSDYVMNKHKTMSRQLVHLLSVRLILGEDSHEITSHIGVKTEGDVTNSNGVSHTNTVGDNGIVISKTIKSDGINAGTTSDGNNSPRGDARKESNRKLILLMILVNNNRELQELIINHKQTFKLLVNNLQRLKQCGNNCTYFDCNLTLLYLLMELLYLYIRRKCKVTEETKEQGGEGDLDEDIDTKMDDERNNRKHRRLMGEILYSDWFPEKCELILRTKYYYLGHSIETKLYTVALKILYSLFFSLKYEDTRKMDKDKRRRALGRYYVLLKDIYKCTNNKDDVMIKQIMYKIIRTSNKLDRKRQKVRIREPSDDFEFYLKLLDINHFKLVHYSSNVYSLDCNAVSGSGVHTHCSYGNANGTHEDTDDVEDRDDRDCHGHLNNWLIYNKALVFMTFKGGDLGQLRLNLTLYSHNKEDVGGSGNSEDVHRMSGDAHRVPAYASHSSRLLDLDEFPSYNKIRELEEVLDYKGNSTATNNDNGSSIGTARDGNDPDIVEDSTTANDDSIVNANDVNVTCNDGSSTSRSNTTTNSTSTVTRVNGTADLDEDLINSLECSNRYYYNNIVDALLLDNNNIGSNYKQSLREEDILISKMTAFSSRLNGPEELNKNEIICSLMMPDYYNYDLEYLMGYVYKLLLILYYSQGPTNATPTANSTTITNTATTSTTTEATITSTADATTTSDSNKRNAAPSSSIPIKRRRYEFDTVHVNMNNVVKLILCRLAVNSDDPLLIKMVRIINRVNTDTDLKYILYHIRVNRDLDEIIHIISLFNTLGRKRDRKQIEVDRRATELDRLMLKSNLSNLSEDDVREVAGRVSRVLMNSLIDGETQLYKVVKILSNLRTTNRKLFNELYLDNYIAALKSTNWLTD</sequence>
<feature type="compositionally biased region" description="Polar residues" evidence="1">
    <location>
        <begin position="1707"/>
        <end position="1728"/>
    </location>
</feature>
<gene>
    <name evidence="2" type="ORF">MACJ_001483</name>
</gene>
<feature type="compositionally biased region" description="Low complexity" evidence="1">
    <location>
        <begin position="1729"/>
        <end position="1744"/>
    </location>
</feature>
<feature type="region of interest" description="Disordered" evidence="1">
    <location>
        <begin position="1056"/>
        <end position="1093"/>
    </location>
</feature>
<feature type="region of interest" description="Disordered" evidence="1">
    <location>
        <begin position="1680"/>
        <end position="1744"/>
    </location>
</feature>
<dbReference type="OrthoDB" id="362025at2759"/>
<feature type="region of interest" description="Disordered" evidence="1">
    <location>
        <begin position="1858"/>
        <end position="1901"/>
    </location>
</feature>
<dbReference type="EMBL" id="CP056068">
    <property type="protein sequence ID" value="UKJ90549.2"/>
    <property type="molecule type" value="Genomic_DNA"/>
</dbReference>
<dbReference type="Proteomes" id="UP000244803">
    <property type="component" value="Chromosome 2"/>
</dbReference>